<dbReference type="OMA" id="YPQDEDW"/>
<dbReference type="Proteomes" id="UP000887568">
    <property type="component" value="Unplaced"/>
</dbReference>
<dbReference type="PANTHER" id="PTHR10656:SF42">
    <property type="entry name" value="CYCLIC GMP-AMP SYNTHASE-LIKE PROTEIN-RELATED"/>
    <property type="match status" value="1"/>
</dbReference>
<protein>
    <recommendedName>
        <fullName evidence="13">Mab-21-like HhH/H2TH-like domain-containing protein</fullName>
    </recommendedName>
</protein>
<comment type="similarity">
    <text evidence="2">Belongs to the mab-21 family.</text>
</comment>
<dbReference type="InterPro" id="IPR046903">
    <property type="entry name" value="Mab-21-like_nuc_Trfase"/>
</dbReference>
<evidence type="ECO:0000313" key="11">
    <source>
        <dbReference type="EnsemblMetazoa" id="XP_038057461.1"/>
    </source>
</evidence>
<evidence type="ECO:0000259" key="10">
    <source>
        <dbReference type="Pfam" id="PF20266"/>
    </source>
</evidence>
<evidence type="ECO:0000256" key="2">
    <source>
        <dbReference type="ARBA" id="ARBA00008307"/>
    </source>
</evidence>
<reference evidence="11" key="1">
    <citation type="submission" date="2022-11" db="UniProtKB">
        <authorList>
            <consortium name="EnsemblMetazoa"/>
        </authorList>
    </citation>
    <scope>IDENTIFICATION</scope>
</reference>
<dbReference type="Gene3D" id="1.10.1410.40">
    <property type="match status" value="1"/>
</dbReference>
<keyword evidence="8" id="KW-0460">Magnesium</keyword>
<evidence type="ECO:0000256" key="8">
    <source>
        <dbReference type="ARBA" id="ARBA00022842"/>
    </source>
</evidence>
<dbReference type="PANTHER" id="PTHR10656">
    <property type="entry name" value="CELL FATE DETERMINING PROTEIN MAB21-RELATED"/>
    <property type="match status" value="1"/>
</dbReference>
<dbReference type="Pfam" id="PF20266">
    <property type="entry name" value="Mab-21_C"/>
    <property type="match status" value="1"/>
</dbReference>
<name>A0A914A276_PATMI</name>
<dbReference type="OrthoDB" id="6054650at2759"/>
<evidence type="ECO:0000256" key="3">
    <source>
        <dbReference type="ARBA" id="ARBA00022679"/>
    </source>
</evidence>
<evidence type="ECO:0000256" key="5">
    <source>
        <dbReference type="ARBA" id="ARBA00022723"/>
    </source>
</evidence>
<dbReference type="AlphaFoldDB" id="A0A914A276"/>
<evidence type="ECO:0000313" key="12">
    <source>
        <dbReference type="Proteomes" id="UP000887568"/>
    </source>
</evidence>
<dbReference type="RefSeq" id="XP_038057461.1">
    <property type="nucleotide sequence ID" value="XM_038201533.1"/>
</dbReference>
<keyword evidence="5" id="KW-0479">Metal-binding</keyword>
<proteinExistence type="inferred from homology"/>
<evidence type="ECO:0000256" key="6">
    <source>
        <dbReference type="ARBA" id="ARBA00022741"/>
    </source>
</evidence>
<evidence type="ECO:0000256" key="7">
    <source>
        <dbReference type="ARBA" id="ARBA00022840"/>
    </source>
</evidence>
<organism evidence="11 12">
    <name type="scientific">Patiria miniata</name>
    <name type="common">Bat star</name>
    <name type="synonym">Asterina miniata</name>
    <dbReference type="NCBI Taxonomy" id="46514"/>
    <lineage>
        <taxon>Eukaryota</taxon>
        <taxon>Metazoa</taxon>
        <taxon>Echinodermata</taxon>
        <taxon>Eleutherozoa</taxon>
        <taxon>Asterozoa</taxon>
        <taxon>Asteroidea</taxon>
        <taxon>Valvatacea</taxon>
        <taxon>Valvatida</taxon>
        <taxon>Asterinidae</taxon>
        <taxon>Patiria</taxon>
    </lineage>
</organism>
<keyword evidence="7" id="KW-0067">ATP-binding</keyword>
<dbReference type="GO" id="GO:0016779">
    <property type="term" value="F:nucleotidyltransferase activity"/>
    <property type="evidence" value="ECO:0007669"/>
    <property type="project" value="UniProtKB-KW"/>
</dbReference>
<keyword evidence="6" id="KW-0547">Nucleotide-binding</keyword>
<feature type="domain" description="Mab-21-like nucleotidyltransferase" evidence="9">
    <location>
        <begin position="141"/>
        <end position="276"/>
    </location>
</feature>
<dbReference type="EnsemblMetazoa" id="XM_038201533.1">
    <property type="protein sequence ID" value="XP_038057461.1"/>
    <property type="gene ID" value="LOC119729039"/>
</dbReference>
<evidence type="ECO:0000256" key="1">
    <source>
        <dbReference type="ARBA" id="ARBA00001946"/>
    </source>
</evidence>
<dbReference type="GO" id="GO:0005524">
    <property type="term" value="F:ATP binding"/>
    <property type="evidence" value="ECO:0007669"/>
    <property type="project" value="UniProtKB-KW"/>
</dbReference>
<evidence type="ECO:0008006" key="13">
    <source>
        <dbReference type="Google" id="ProtNLM"/>
    </source>
</evidence>
<evidence type="ECO:0000256" key="4">
    <source>
        <dbReference type="ARBA" id="ARBA00022695"/>
    </source>
</evidence>
<feature type="domain" description="Mab-21-like HhH/H2TH-like" evidence="10">
    <location>
        <begin position="291"/>
        <end position="387"/>
    </location>
</feature>
<keyword evidence="3" id="KW-0808">Transferase</keyword>
<keyword evidence="12" id="KW-1185">Reference proteome</keyword>
<dbReference type="Gene3D" id="3.30.460.90">
    <property type="match status" value="1"/>
</dbReference>
<sequence>MKCVQHETVLKMANAQPSLTANVTSYLEGHVYPEKKNIKLCHQRLIDRALAPLLRLVGEKDDRFQSEVPRTSDCTFGVTATGGHRFDVLVPLRNLLTRKRQDVSGDEKCFTYTDSCQSDNPYVAPLPGFGFLRTDPAVTFLQDLCGREEDEQGSLLMPGKVLRRFCRLLEEAVNALEQECFWEREPTVYQVTVELQGPAVALTLLMRGNSYTVSLLPAVNVNAWPEGTLSQWPHCSWMSLDRIESVKPHFYLFAIRPKGTEDARKLWCSCLYPGENLLAAQADEGRGYPTCRRRALDAILAMQEENHEDFNPVGPRIIRTVFLHQCVQYPQDEDWEPDKLGRAFVDLFLAVIQALLKGACPHFFLPETNLLAGYDRRDLKPVADHLKAILNDVVQRPDKTFFLGDVKGRKEYTRLKTTCGPKF</sequence>
<dbReference type="InterPro" id="IPR024810">
    <property type="entry name" value="MAB21L/cGLR"/>
</dbReference>
<dbReference type="InterPro" id="IPR046906">
    <property type="entry name" value="Mab-21_HhH/H2TH-like"/>
</dbReference>
<accession>A0A914A276</accession>
<dbReference type="Pfam" id="PF03281">
    <property type="entry name" value="Mab-21"/>
    <property type="match status" value="1"/>
</dbReference>
<evidence type="ECO:0000259" key="9">
    <source>
        <dbReference type="Pfam" id="PF03281"/>
    </source>
</evidence>
<dbReference type="GeneID" id="119729039"/>
<comment type="cofactor">
    <cofactor evidence="1">
        <name>Mg(2+)</name>
        <dbReference type="ChEBI" id="CHEBI:18420"/>
    </cofactor>
</comment>
<dbReference type="GO" id="GO:0046872">
    <property type="term" value="F:metal ion binding"/>
    <property type="evidence" value="ECO:0007669"/>
    <property type="project" value="UniProtKB-KW"/>
</dbReference>
<dbReference type="SMART" id="SM01265">
    <property type="entry name" value="Mab-21"/>
    <property type="match status" value="1"/>
</dbReference>
<keyword evidence="4" id="KW-0548">Nucleotidyltransferase</keyword>